<comment type="caution">
    <text evidence="7">The sequence shown here is derived from an EMBL/GenBank/DDBJ whole genome shotgun (WGS) entry which is preliminary data.</text>
</comment>
<proteinExistence type="inferred from homology"/>
<dbReference type="Proteomes" id="UP000626844">
    <property type="component" value="Unassembled WGS sequence"/>
</dbReference>
<evidence type="ECO:0000259" key="5">
    <source>
        <dbReference type="Pfam" id="PF04101"/>
    </source>
</evidence>
<evidence type="ECO:0000256" key="4">
    <source>
        <dbReference type="ARBA" id="ARBA00022679"/>
    </source>
</evidence>
<evidence type="ECO:0000259" key="6">
    <source>
        <dbReference type="Pfam" id="PF06925"/>
    </source>
</evidence>
<dbReference type="Gene3D" id="3.40.50.2000">
    <property type="entry name" value="Glycogen Phosphorylase B"/>
    <property type="match status" value="1"/>
</dbReference>
<evidence type="ECO:0000256" key="1">
    <source>
        <dbReference type="ARBA" id="ARBA00004370"/>
    </source>
</evidence>
<gene>
    <name evidence="7" type="ORF">IC621_10480</name>
</gene>
<protein>
    <submittedName>
        <fullName evidence="7">UDP-glucuronosyltransferase</fullName>
    </submittedName>
</protein>
<dbReference type="GO" id="GO:0016758">
    <property type="term" value="F:hexosyltransferase activity"/>
    <property type="evidence" value="ECO:0007669"/>
    <property type="project" value="InterPro"/>
</dbReference>
<evidence type="ECO:0000256" key="2">
    <source>
        <dbReference type="ARBA" id="ARBA00006962"/>
    </source>
</evidence>
<dbReference type="InterPro" id="IPR007235">
    <property type="entry name" value="Glyco_trans_28_C"/>
</dbReference>
<dbReference type="GO" id="GO:0009247">
    <property type="term" value="P:glycolipid biosynthetic process"/>
    <property type="evidence" value="ECO:0007669"/>
    <property type="project" value="InterPro"/>
</dbReference>
<evidence type="ECO:0000313" key="8">
    <source>
        <dbReference type="Proteomes" id="UP000626844"/>
    </source>
</evidence>
<dbReference type="InterPro" id="IPR009695">
    <property type="entry name" value="Diacylglyc_glucosyltr_N"/>
</dbReference>
<dbReference type="EMBL" id="JACXAI010000011">
    <property type="protein sequence ID" value="MBD1380655.1"/>
    <property type="molecule type" value="Genomic_DNA"/>
</dbReference>
<sequence>MKSILFMPFLQISSGHHHVADGIMEGLQEIDDSFQCEKVDILSYSYGKTEAFVSAVYLKWIHIFPSFYSWIYRKSVFENKVNDKRFRLYELLFLFWMKKLIEEKNPRLIICTHALPSYMLSQIKQRTKQSTPVINVYTDYFINHIWGIKEIDYHFVPSSMMKDYLIDRGIESNRIHVTGIPIHPKLKENIKENIKKTKKRNKYSILLSGGNLGTGELKKFVQKLQPKGHIQYKVLCGKNAKLFQFIKELENPWIIPLSYISSKEEMNLLYHESDAIITKPGGVTISECLFKKLPIFVYHSLPGQEELNLRFLKKEGLVFHLEGWRRQSNLEEQIQNTLDSKQQNKGLSDSLNAYHEELANEDISEAINQILIRYG</sequence>
<feature type="domain" description="Glycosyl transferase family 28 C-terminal" evidence="5">
    <location>
        <begin position="206"/>
        <end position="349"/>
    </location>
</feature>
<keyword evidence="8" id="KW-1185">Reference proteome</keyword>
<dbReference type="PANTHER" id="PTHR43025">
    <property type="entry name" value="MONOGALACTOSYLDIACYLGLYCEROL SYNTHASE"/>
    <property type="match status" value="1"/>
</dbReference>
<evidence type="ECO:0000313" key="7">
    <source>
        <dbReference type="EMBL" id="MBD1380655.1"/>
    </source>
</evidence>
<evidence type="ECO:0000256" key="3">
    <source>
        <dbReference type="ARBA" id="ARBA00022676"/>
    </source>
</evidence>
<accession>A0A926NH21</accession>
<dbReference type="Pfam" id="PF06925">
    <property type="entry name" value="MGDG_synth"/>
    <property type="match status" value="1"/>
</dbReference>
<name>A0A926NH21_9BACI</name>
<dbReference type="SUPFAM" id="SSF53756">
    <property type="entry name" value="UDP-Glycosyltransferase/glycogen phosphorylase"/>
    <property type="match status" value="1"/>
</dbReference>
<keyword evidence="3" id="KW-0328">Glycosyltransferase</keyword>
<comment type="similarity">
    <text evidence="2">Belongs to the glycosyltransferase 28 family.</text>
</comment>
<dbReference type="RefSeq" id="WP_191158248.1">
    <property type="nucleotide sequence ID" value="NZ_JACXAI010000011.1"/>
</dbReference>
<feature type="domain" description="Diacylglycerol glucosyltransferase N-terminal" evidence="6">
    <location>
        <begin position="16"/>
        <end position="182"/>
    </location>
</feature>
<dbReference type="InterPro" id="IPR050519">
    <property type="entry name" value="Glycosyltransf_28_UgtP"/>
</dbReference>
<organism evidence="7 8">
    <name type="scientific">Metabacillus arenae</name>
    <dbReference type="NCBI Taxonomy" id="2771434"/>
    <lineage>
        <taxon>Bacteria</taxon>
        <taxon>Bacillati</taxon>
        <taxon>Bacillota</taxon>
        <taxon>Bacilli</taxon>
        <taxon>Bacillales</taxon>
        <taxon>Bacillaceae</taxon>
        <taxon>Metabacillus</taxon>
    </lineage>
</organism>
<dbReference type="GO" id="GO:0016020">
    <property type="term" value="C:membrane"/>
    <property type="evidence" value="ECO:0007669"/>
    <property type="project" value="UniProtKB-SubCell"/>
</dbReference>
<comment type="subcellular location">
    <subcellularLocation>
        <location evidence="1">Membrane</location>
    </subcellularLocation>
</comment>
<reference evidence="7" key="1">
    <citation type="submission" date="2020-09" db="EMBL/GenBank/DDBJ databases">
        <title>A novel bacterium of genus Bacillus, isolated from South China Sea.</title>
        <authorList>
            <person name="Huang H."/>
            <person name="Mo K."/>
            <person name="Hu Y."/>
        </authorList>
    </citation>
    <scope>NUCLEOTIDE SEQUENCE</scope>
    <source>
        <strain evidence="7">IB182487</strain>
    </source>
</reference>
<dbReference type="Pfam" id="PF04101">
    <property type="entry name" value="Glyco_tran_28_C"/>
    <property type="match status" value="1"/>
</dbReference>
<dbReference type="AlphaFoldDB" id="A0A926NH21"/>
<dbReference type="PANTHER" id="PTHR43025:SF3">
    <property type="entry name" value="MONOGALACTOSYLDIACYLGLYCEROL SYNTHASE 1, CHLOROPLASTIC"/>
    <property type="match status" value="1"/>
</dbReference>
<keyword evidence="4" id="KW-0808">Transferase</keyword>